<evidence type="ECO:0000256" key="8">
    <source>
        <dbReference type="ARBA" id="ARBA00023134"/>
    </source>
</evidence>
<evidence type="ECO:0000256" key="3">
    <source>
        <dbReference type="ARBA" id="ARBA00011245"/>
    </source>
</evidence>
<dbReference type="Pfam" id="PF17297">
    <property type="entry name" value="PEPCK_N"/>
    <property type="match status" value="1"/>
</dbReference>
<dbReference type="GO" id="GO:0005829">
    <property type="term" value="C:cytosol"/>
    <property type="evidence" value="ECO:0007669"/>
    <property type="project" value="TreeGrafter"/>
</dbReference>
<dbReference type="GO" id="GO:0006094">
    <property type="term" value="P:gluconeogenesis"/>
    <property type="evidence" value="ECO:0007669"/>
    <property type="project" value="InterPro"/>
</dbReference>
<dbReference type="SUPFAM" id="SSF68923">
    <property type="entry name" value="PEP carboxykinase N-terminal domain"/>
    <property type="match status" value="1"/>
</dbReference>
<dbReference type="GO" id="GO:0030145">
    <property type="term" value="F:manganese ion binding"/>
    <property type="evidence" value="ECO:0007669"/>
    <property type="project" value="TreeGrafter"/>
</dbReference>
<dbReference type="InterPro" id="IPR008209">
    <property type="entry name" value="PEP_carboxykinase_GTP"/>
</dbReference>
<feature type="domain" description="Phosphoenolpyruvate carboxykinase C-terminal P-loop" evidence="15">
    <location>
        <begin position="185"/>
        <end position="486"/>
    </location>
</feature>
<comment type="similarity">
    <text evidence="2">Belongs to the phosphoenolpyruvate carboxykinase [GTP] family.</text>
</comment>
<keyword evidence="18" id="KW-1185">Reference proteome</keyword>
<keyword evidence="8" id="KW-0342">GTP-binding</keyword>
<dbReference type="GO" id="GO:0046327">
    <property type="term" value="P:glycerol biosynthetic process from pyruvate"/>
    <property type="evidence" value="ECO:0007669"/>
    <property type="project" value="TreeGrafter"/>
</dbReference>
<dbReference type="EMBL" id="UZAH01026966">
    <property type="protein sequence ID" value="VDO87244.1"/>
    <property type="molecule type" value="Genomic_DNA"/>
</dbReference>
<dbReference type="InterPro" id="IPR013035">
    <property type="entry name" value="PEP_carboxykinase_C"/>
</dbReference>
<protein>
    <recommendedName>
        <fullName evidence="14">Phosphoenolpyruvate carboxykinase [GTP]</fullName>
        <ecNumber evidence="4">4.1.1.32</ecNumber>
    </recommendedName>
</protein>
<evidence type="ECO:0000256" key="4">
    <source>
        <dbReference type="ARBA" id="ARBA00012306"/>
    </source>
</evidence>
<evidence type="ECO:0000256" key="6">
    <source>
        <dbReference type="ARBA" id="ARBA00022741"/>
    </source>
</evidence>
<dbReference type="NCBIfam" id="NF003253">
    <property type="entry name" value="PRK04210.1"/>
    <property type="match status" value="1"/>
</dbReference>
<feature type="domain" description="Phosphoenolpyruvate carboxykinase GTP-utilising N-terminal" evidence="16">
    <location>
        <begin position="2"/>
        <end position="143"/>
    </location>
</feature>
<dbReference type="Gene3D" id="3.90.228.20">
    <property type="match status" value="1"/>
</dbReference>
<evidence type="ECO:0000256" key="13">
    <source>
        <dbReference type="ARBA" id="ARBA00058921"/>
    </source>
</evidence>
<comment type="function">
    <text evidence="13">In parasitic nematodes PEPCK carboxylates phosphoenolpyruvate to oxaloacetate thus introducing the products of glycolysis to mitochondrial metabolism.</text>
</comment>
<reference evidence="19" key="2">
    <citation type="submission" date="2019-09" db="UniProtKB">
        <authorList>
            <consortium name="WormBaseParasite"/>
        </authorList>
    </citation>
    <scope>IDENTIFICATION</scope>
</reference>
<dbReference type="WBParaSite" id="HPBE_0001104201-mRNA-1">
    <property type="protein sequence ID" value="HPBE_0001104201-mRNA-1"/>
    <property type="gene ID" value="HPBE_0001104201"/>
</dbReference>
<evidence type="ECO:0000259" key="16">
    <source>
        <dbReference type="Pfam" id="PF17297"/>
    </source>
</evidence>
<accession>A0A3P7ZT38</accession>
<evidence type="ECO:0000256" key="14">
    <source>
        <dbReference type="ARBA" id="ARBA00072283"/>
    </source>
</evidence>
<dbReference type="FunFam" id="3.40.449.10:FF:000003">
    <property type="entry name" value="Phosphoenolpyruvate carboxykinase, cytosolic [GTP]"/>
    <property type="match status" value="1"/>
</dbReference>
<dbReference type="Gene3D" id="2.170.8.10">
    <property type="entry name" value="Phosphoenolpyruvate Carboxykinase, domain 2"/>
    <property type="match status" value="1"/>
</dbReference>
<comment type="catalytic activity">
    <reaction evidence="11">
        <text>oxaloacetate + GTP = phosphoenolpyruvate + GDP + CO2</text>
        <dbReference type="Rhea" id="RHEA:10388"/>
        <dbReference type="ChEBI" id="CHEBI:16452"/>
        <dbReference type="ChEBI" id="CHEBI:16526"/>
        <dbReference type="ChEBI" id="CHEBI:37565"/>
        <dbReference type="ChEBI" id="CHEBI:58189"/>
        <dbReference type="ChEBI" id="CHEBI:58702"/>
        <dbReference type="EC" id="4.1.1.32"/>
    </reaction>
</comment>
<sequence>MGQWMSEEQFGKELDARFPGCMAGRPMYVVPFSMGPIGGPLSKIGIELTDSSYVVLCMKIMTRMGTKVLEALGDNDFVRCIHSVGLPRPVKQKVINHWPCNPEKVMIAHRPVEREIWSFGSGYGGNSLLGKKCFALRIACNIGKDEGWMAEHMLVSACSTPGGSGSSPRPSLRPVRSLLATYKLYDIAWMKFGADGRLYAINPEAGFFGVAPGTSHKTNPMAMESFRKNSIFTNVAETSSGEYFWEGLEKELKANKNLTEEELRHIEITNWLGEKWHIGDEGRAAHPNSRFTAPAGQCPIIHPDWEAPEGVPIDAIIFGGRRPEGVPLVFESFSWEHGILVGALVKSEATAAAEHTGKQVMHDPMAMRPFMGYNFGKYLQHWIDLGKPPHKVPKIFHVNWFRETRDHKFLWPGFGDNIRVLDWILRRVDGVEEIAEKTAIGYIPKRGSVNLDGLPRIDWTALMSIPREYWEEDIDESRHFLESQVSSLDLDVLRNQVEADPYETTPGMSATLGPTVVVC</sequence>
<evidence type="ECO:0000313" key="18">
    <source>
        <dbReference type="Proteomes" id="UP000050761"/>
    </source>
</evidence>
<evidence type="ECO:0000313" key="17">
    <source>
        <dbReference type="EMBL" id="VDO87244.1"/>
    </source>
</evidence>
<dbReference type="Gene3D" id="3.40.449.10">
    <property type="entry name" value="Phosphoenolpyruvate Carboxykinase, domain 1"/>
    <property type="match status" value="1"/>
</dbReference>
<evidence type="ECO:0000256" key="12">
    <source>
        <dbReference type="ARBA" id="ARBA00058806"/>
    </source>
</evidence>
<name>A0A3P7ZT38_HELPZ</name>
<proteinExistence type="inferred from homology"/>
<keyword evidence="6" id="KW-0547">Nucleotide-binding</keyword>
<dbReference type="InterPro" id="IPR035078">
    <property type="entry name" value="PEP_carboxykinase_GTP_N"/>
</dbReference>
<dbReference type="FunFam" id="2.170.8.10:FF:000010">
    <property type="entry name" value="Phosphoenolypyruvate CarboxyKinase"/>
    <property type="match status" value="1"/>
</dbReference>
<comment type="function">
    <text evidence="12">Catalyzes the conversion of oxaloacetate (OAA) to phosphoenolpyruvate (PEP), the rate-limiting step in the metabolic pathway that produces glucose from lactate and other precursors derived from the citric acid cycle.</text>
</comment>
<keyword evidence="7" id="KW-0210">Decarboxylase</keyword>
<comment type="subunit">
    <text evidence="3">Monomer.</text>
</comment>
<evidence type="ECO:0000256" key="7">
    <source>
        <dbReference type="ARBA" id="ARBA00022793"/>
    </source>
</evidence>
<reference evidence="17 18" key="1">
    <citation type="submission" date="2018-11" db="EMBL/GenBank/DDBJ databases">
        <authorList>
            <consortium name="Pathogen Informatics"/>
        </authorList>
    </citation>
    <scope>NUCLEOTIDE SEQUENCE [LARGE SCALE GENOMIC DNA]</scope>
</reference>
<evidence type="ECO:0000256" key="10">
    <source>
        <dbReference type="ARBA" id="ARBA00023239"/>
    </source>
</evidence>
<dbReference type="GO" id="GO:0006107">
    <property type="term" value="P:oxaloacetate metabolic process"/>
    <property type="evidence" value="ECO:0007669"/>
    <property type="project" value="TreeGrafter"/>
</dbReference>
<dbReference type="GO" id="GO:0004613">
    <property type="term" value="F:phosphoenolpyruvate carboxykinase (GTP) activity"/>
    <property type="evidence" value="ECO:0007669"/>
    <property type="project" value="UniProtKB-EC"/>
</dbReference>
<organism evidence="17">
    <name type="scientific">Heligmosomoides polygyrus</name>
    <name type="common">Parasitic roundworm</name>
    <dbReference type="NCBI Taxonomy" id="6339"/>
    <lineage>
        <taxon>Eukaryota</taxon>
        <taxon>Metazoa</taxon>
        <taxon>Ecdysozoa</taxon>
        <taxon>Nematoda</taxon>
        <taxon>Chromadorea</taxon>
        <taxon>Rhabditida</taxon>
        <taxon>Rhabditina</taxon>
        <taxon>Rhabditomorpha</taxon>
        <taxon>Strongyloidea</taxon>
        <taxon>Heligmosomidae</taxon>
        <taxon>Heligmosomoides</taxon>
    </lineage>
</organism>
<comment type="cofactor">
    <cofactor evidence="1">
        <name>Mn(2+)</name>
        <dbReference type="ChEBI" id="CHEBI:29035"/>
    </cofactor>
</comment>
<evidence type="ECO:0000256" key="11">
    <source>
        <dbReference type="ARBA" id="ARBA00051400"/>
    </source>
</evidence>
<keyword evidence="10" id="KW-0456">Lyase</keyword>
<evidence type="ECO:0000256" key="5">
    <source>
        <dbReference type="ARBA" id="ARBA00022723"/>
    </source>
</evidence>
<keyword evidence="9" id="KW-0464">Manganese</keyword>
<dbReference type="GO" id="GO:0033993">
    <property type="term" value="P:response to lipid"/>
    <property type="evidence" value="ECO:0007669"/>
    <property type="project" value="TreeGrafter"/>
</dbReference>
<dbReference type="AlphaFoldDB" id="A0A3P7ZT38"/>
<dbReference type="PANTHER" id="PTHR11561">
    <property type="entry name" value="PHOSPHOENOLPYRUVATE CARBOXYKINASE"/>
    <property type="match status" value="1"/>
</dbReference>
<dbReference type="GO" id="GO:0042594">
    <property type="term" value="P:response to starvation"/>
    <property type="evidence" value="ECO:0007669"/>
    <property type="project" value="TreeGrafter"/>
</dbReference>
<dbReference type="CDD" id="cd00819">
    <property type="entry name" value="PEPCK_GTP"/>
    <property type="match status" value="1"/>
</dbReference>
<dbReference type="GO" id="GO:0071333">
    <property type="term" value="P:cellular response to glucose stimulus"/>
    <property type="evidence" value="ECO:0007669"/>
    <property type="project" value="TreeGrafter"/>
</dbReference>
<dbReference type="InterPro" id="IPR035077">
    <property type="entry name" value="PEP_carboxykinase_GTP_C"/>
</dbReference>
<dbReference type="OrthoDB" id="5841594at2759"/>
<evidence type="ECO:0000256" key="9">
    <source>
        <dbReference type="ARBA" id="ARBA00023211"/>
    </source>
</evidence>
<evidence type="ECO:0000313" key="19">
    <source>
        <dbReference type="WBParaSite" id="HPBE_0001104201-mRNA-1"/>
    </source>
</evidence>
<dbReference type="HAMAP" id="MF_00452">
    <property type="entry name" value="PEPCK_GTP"/>
    <property type="match status" value="1"/>
</dbReference>
<dbReference type="PANTHER" id="PTHR11561:SF0">
    <property type="entry name" value="PHOSPHOENOLPYRUVATE CARBOXYKINASE [GTP]-RELATED"/>
    <property type="match status" value="1"/>
</dbReference>
<dbReference type="SUPFAM" id="SSF53795">
    <property type="entry name" value="PEP carboxykinase-like"/>
    <property type="match status" value="1"/>
</dbReference>
<evidence type="ECO:0000256" key="2">
    <source>
        <dbReference type="ARBA" id="ARBA00005796"/>
    </source>
</evidence>
<dbReference type="EC" id="4.1.1.32" evidence="4"/>
<dbReference type="InterPro" id="IPR008210">
    <property type="entry name" value="PEP_carboxykinase_N"/>
</dbReference>
<dbReference type="GO" id="GO:0019543">
    <property type="term" value="P:propionate catabolic process"/>
    <property type="evidence" value="ECO:0007669"/>
    <property type="project" value="TreeGrafter"/>
</dbReference>
<evidence type="ECO:0000256" key="1">
    <source>
        <dbReference type="ARBA" id="ARBA00001936"/>
    </source>
</evidence>
<gene>
    <name evidence="17" type="ORF">HPBE_LOCUS11043</name>
</gene>
<evidence type="ECO:0000259" key="15">
    <source>
        <dbReference type="Pfam" id="PF00821"/>
    </source>
</evidence>
<dbReference type="Pfam" id="PF00821">
    <property type="entry name" value="PEPCK_GTP"/>
    <property type="match status" value="1"/>
</dbReference>
<keyword evidence="5" id="KW-0479">Metal-binding</keyword>
<dbReference type="Proteomes" id="UP000050761">
    <property type="component" value="Unassembled WGS sequence"/>
</dbReference>
<dbReference type="GO" id="GO:0005525">
    <property type="term" value="F:GTP binding"/>
    <property type="evidence" value="ECO:0007669"/>
    <property type="project" value="UniProtKB-KW"/>
</dbReference>